<dbReference type="Proteomes" id="UP000000724">
    <property type="component" value="Contig Pc00c16"/>
</dbReference>
<sequence>MEHFRVVKVVQPAMASLGVLLPHTTPGLARSQGLVKIISTCARTQDLLERRASFGKRFPKSGKFEGTRKQVDPKLFINGSPWSPVGPGWGKIAVPDWSIGQMELDSQKVESWKGEVGSSGRDNEISSRHVSE</sequence>
<feature type="region of interest" description="Disordered" evidence="1">
    <location>
        <begin position="108"/>
        <end position="132"/>
    </location>
</feature>
<reference evidence="2 3" key="1">
    <citation type="journal article" date="2008" name="Nat. Biotechnol.">
        <title>Genome sequencing and analysis of the filamentous fungus Penicillium chrysogenum.</title>
        <authorList>
            <person name="van den Berg M.A."/>
            <person name="Albang R."/>
            <person name="Albermann K."/>
            <person name="Badger J.H."/>
            <person name="Daran J.-M."/>
            <person name="Driessen A.J.M."/>
            <person name="Garcia-Estrada C."/>
            <person name="Fedorova N.D."/>
            <person name="Harris D.M."/>
            <person name="Heijne W.H.M."/>
            <person name="Joardar V.S."/>
            <person name="Kiel J.A.K.W."/>
            <person name="Kovalchuk A."/>
            <person name="Martin J.F."/>
            <person name="Nierman W.C."/>
            <person name="Nijland J.G."/>
            <person name="Pronk J.T."/>
            <person name="Roubos J.A."/>
            <person name="van der Klei I.J."/>
            <person name="van Peij N.N.M.E."/>
            <person name="Veenhuis M."/>
            <person name="von Doehren H."/>
            <person name="Wagner C."/>
            <person name="Wortman J.R."/>
            <person name="Bovenberg R.A.L."/>
        </authorList>
    </citation>
    <scope>NUCLEOTIDE SEQUENCE [LARGE SCALE GENOMIC DNA]</scope>
    <source>
        <strain evidence="3">ATCC 28089 / DSM 1075 / NRRL 1951 / Wisconsin 54-1255</strain>
    </source>
</reference>
<dbReference type="AlphaFoldDB" id="B6H756"/>
<evidence type="ECO:0000313" key="2">
    <source>
        <dbReference type="EMBL" id="CAP92848.1"/>
    </source>
</evidence>
<evidence type="ECO:0000313" key="3">
    <source>
        <dbReference type="Proteomes" id="UP000000724"/>
    </source>
</evidence>
<evidence type="ECO:0000256" key="1">
    <source>
        <dbReference type="SAM" id="MobiDB-lite"/>
    </source>
</evidence>
<name>B6H756_PENRW</name>
<dbReference type="VEuPathDB" id="FungiDB:PCH_Pc16g01780"/>
<organism evidence="2 3">
    <name type="scientific">Penicillium rubens (strain ATCC 28089 / DSM 1075 / NRRL 1951 / Wisconsin 54-1255)</name>
    <name type="common">Penicillium chrysogenum</name>
    <dbReference type="NCBI Taxonomy" id="500485"/>
    <lineage>
        <taxon>Eukaryota</taxon>
        <taxon>Fungi</taxon>
        <taxon>Dikarya</taxon>
        <taxon>Ascomycota</taxon>
        <taxon>Pezizomycotina</taxon>
        <taxon>Eurotiomycetes</taxon>
        <taxon>Eurotiomycetidae</taxon>
        <taxon>Eurotiales</taxon>
        <taxon>Aspergillaceae</taxon>
        <taxon>Penicillium</taxon>
        <taxon>Penicillium chrysogenum species complex</taxon>
    </lineage>
</organism>
<dbReference type="EMBL" id="AM920431">
    <property type="protein sequence ID" value="CAP92848.1"/>
    <property type="molecule type" value="Genomic_DNA"/>
</dbReference>
<proteinExistence type="predicted"/>
<accession>B6H756</accession>
<dbReference type="HOGENOM" id="CLU_1917742_0_0_1"/>
<gene>
    <name evidence="2" type="ORF">Pc16g01780</name>
    <name evidence="2" type="ORF">PCH_Pc16g01780</name>
</gene>
<feature type="compositionally biased region" description="Basic and acidic residues" evidence="1">
    <location>
        <begin position="121"/>
        <end position="132"/>
    </location>
</feature>
<protein>
    <submittedName>
        <fullName evidence="2">Uncharacterized protein</fullName>
    </submittedName>
</protein>
<keyword evidence="3" id="KW-1185">Reference proteome</keyword>